<comment type="caution">
    <text evidence="1">The sequence shown here is derived from an EMBL/GenBank/DDBJ whole genome shotgun (WGS) entry which is preliminary data.</text>
</comment>
<name>A0ACB9K5W1_9ASTR</name>
<organism evidence="1 2">
    <name type="scientific">Smallanthus sonchifolius</name>
    <dbReference type="NCBI Taxonomy" id="185202"/>
    <lineage>
        <taxon>Eukaryota</taxon>
        <taxon>Viridiplantae</taxon>
        <taxon>Streptophyta</taxon>
        <taxon>Embryophyta</taxon>
        <taxon>Tracheophyta</taxon>
        <taxon>Spermatophyta</taxon>
        <taxon>Magnoliopsida</taxon>
        <taxon>eudicotyledons</taxon>
        <taxon>Gunneridae</taxon>
        <taxon>Pentapetalae</taxon>
        <taxon>asterids</taxon>
        <taxon>campanulids</taxon>
        <taxon>Asterales</taxon>
        <taxon>Asteraceae</taxon>
        <taxon>Asteroideae</taxon>
        <taxon>Heliantheae alliance</taxon>
        <taxon>Millerieae</taxon>
        <taxon>Smallanthus</taxon>
    </lineage>
</organism>
<keyword evidence="2" id="KW-1185">Reference proteome</keyword>
<evidence type="ECO:0000313" key="2">
    <source>
        <dbReference type="Proteomes" id="UP001056120"/>
    </source>
</evidence>
<reference evidence="1 2" key="2">
    <citation type="journal article" date="2022" name="Mol. Ecol. Resour.">
        <title>The genomes of chicory, endive, great burdock and yacon provide insights into Asteraceae paleo-polyploidization history and plant inulin production.</title>
        <authorList>
            <person name="Fan W."/>
            <person name="Wang S."/>
            <person name="Wang H."/>
            <person name="Wang A."/>
            <person name="Jiang F."/>
            <person name="Liu H."/>
            <person name="Zhao H."/>
            <person name="Xu D."/>
            <person name="Zhang Y."/>
        </authorList>
    </citation>
    <scope>NUCLEOTIDE SEQUENCE [LARGE SCALE GENOMIC DNA]</scope>
    <source>
        <strain evidence="2">cv. Yunnan</strain>
        <tissue evidence="1">Leaves</tissue>
    </source>
</reference>
<dbReference type="EMBL" id="CM042018">
    <property type="protein sequence ID" value="KAI3827658.1"/>
    <property type="molecule type" value="Genomic_DNA"/>
</dbReference>
<protein>
    <submittedName>
        <fullName evidence="1">Uncharacterized protein</fullName>
    </submittedName>
</protein>
<dbReference type="Proteomes" id="UP001056120">
    <property type="component" value="Linkage Group LG01"/>
</dbReference>
<proteinExistence type="predicted"/>
<evidence type="ECO:0000313" key="1">
    <source>
        <dbReference type="EMBL" id="KAI3827658.1"/>
    </source>
</evidence>
<sequence length="204" mass="23272">MEKPTSILGSKVASSCRIPVEFEHRNWNSGLNSGDGFEDDFDTESMLGEEIEVEIDSIMGSSNLRTRNYETGNDSWALKNGDGGSRWRFSTVNVAAAATVKKILVEKKKKVEELELGKGNWNSSPGSKLSLKLNYDDTKLTQIDLFSENGKFREADVTRYKEKKNMHAFSKKIRYQVRKVNADKRLRYKGWFVRRPNSLTCEDT</sequence>
<gene>
    <name evidence="1" type="ORF">L1987_01738</name>
</gene>
<accession>A0ACB9K5W1</accession>
<reference evidence="2" key="1">
    <citation type="journal article" date="2022" name="Mol. Ecol. Resour.">
        <title>The genomes of chicory, endive, great burdock and yacon provide insights into Asteraceae palaeo-polyploidization history and plant inulin production.</title>
        <authorList>
            <person name="Fan W."/>
            <person name="Wang S."/>
            <person name="Wang H."/>
            <person name="Wang A."/>
            <person name="Jiang F."/>
            <person name="Liu H."/>
            <person name="Zhao H."/>
            <person name="Xu D."/>
            <person name="Zhang Y."/>
        </authorList>
    </citation>
    <scope>NUCLEOTIDE SEQUENCE [LARGE SCALE GENOMIC DNA]</scope>
    <source>
        <strain evidence="2">cv. Yunnan</strain>
    </source>
</reference>